<feature type="non-terminal residue" evidence="1">
    <location>
        <position position="79"/>
    </location>
</feature>
<name>W1XDM3_9ZZZZ</name>
<dbReference type="SUPFAM" id="SSF51445">
    <property type="entry name" value="(Trans)glycosidases"/>
    <property type="match status" value="1"/>
</dbReference>
<reference evidence="1" key="1">
    <citation type="submission" date="2013-12" db="EMBL/GenBank/DDBJ databases">
        <title>A Varibaculum cambriense genome reconstructed from a premature infant gut community with otherwise low bacterial novelty that shifts toward anaerobic metabolism during the third week of life.</title>
        <authorList>
            <person name="Brown C.T."/>
            <person name="Sharon I."/>
            <person name="Thomas B.C."/>
            <person name="Castelle C.J."/>
            <person name="Morowitz M.J."/>
            <person name="Banfield J.F."/>
        </authorList>
    </citation>
    <scope>NUCLEOTIDE SEQUENCE</scope>
</reference>
<dbReference type="Gene3D" id="3.20.20.80">
    <property type="entry name" value="Glycosidases"/>
    <property type="match status" value="1"/>
</dbReference>
<evidence type="ECO:0000313" key="1">
    <source>
        <dbReference type="EMBL" id="ETJ28226.1"/>
    </source>
</evidence>
<gene>
    <name evidence="1" type="ORF">Q604_UNBC16765G0001</name>
</gene>
<organism evidence="1">
    <name type="scientific">human gut metagenome</name>
    <dbReference type="NCBI Taxonomy" id="408170"/>
    <lineage>
        <taxon>unclassified sequences</taxon>
        <taxon>metagenomes</taxon>
        <taxon>organismal metagenomes</taxon>
    </lineage>
</organism>
<dbReference type="InterPro" id="IPR017853">
    <property type="entry name" value="GH"/>
</dbReference>
<dbReference type="AlphaFoldDB" id="W1XDM3"/>
<accession>W1XDM3</accession>
<comment type="caution">
    <text evidence="1">The sequence shown here is derived from an EMBL/GenBank/DDBJ whole genome shotgun (WGS) entry which is preliminary data.</text>
</comment>
<sequence>GFNLKWNMGWMNDTLEYVKIDPSYRKNNHRNITFAMMYNYAENYVLPLSHDEVVHGKKSLIEKMWGDEWNKFAVGYSAK</sequence>
<dbReference type="EMBL" id="AZMM01016765">
    <property type="protein sequence ID" value="ETJ28226.1"/>
    <property type="molecule type" value="Genomic_DNA"/>
</dbReference>
<proteinExistence type="predicted"/>
<feature type="non-terminal residue" evidence="1">
    <location>
        <position position="1"/>
    </location>
</feature>
<protein>
    <submittedName>
        <fullName evidence="1">1,4-alpha-glucan branching enzyme</fullName>
    </submittedName>
</protein>